<dbReference type="CDD" id="cd00592">
    <property type="entry name" value="HTH_MerR-like"/>
    <property type="match status" value="1"/>
</dbReference>
<dbReference type="InterPro" id="IPR000551">
    <property type="entry name" value="MerR-type_HTH_dom"/>
</dbReference>
<feature type="domain" description="HTH merR-type" evidence="2">
    <location>
        <begin position="7"/>
        <end position="76"/>
    </location>
</feature>
<dbReference type="AlphaFoldDB" id="A0A1A8ZYW6"/>
<evidence type="ECO:0000313" key="3">
    <source>
        <dbReference type="EMBL" id="SBT49088.1"/>
    </source>
</evidence>
<dbReference type="PATRIC" id="fig|299146.4.peg.3474"/>
<gene>
    <name evidence="3" type="ORF">GA0070621_3350</name>
</gene>
<dbReference type="GO" id="GO:0003700">
    <property type="term" value="F:DNA-binding transcription factor activity"/>
    <property type="evidence" value="ECO:0007669"/>
    <property type="project" value="InterPro"/>
</dbReference>
<dbReference type="InterPro" id="IPR009061">
    <property type="entry name" value="DNA-bd_dom_put_sf"/>
</dbReference>
<evidence type="ECO:0000259" key="2">
    <source>
        <dbReference type="PROSITE" id="PS50937"/>
    </source>
</evidence>
<evidence type="ECO:0000256" key="1">
    <source>
        <dbReference type="ARBA" id="ARBA00023125"/>
    </source>
</evidence>
<protein>
    <submittedName>
        <fullName evidence="3">DNA-binding transcriptional regulator, MerR family</fullName>
    </submittedName>
</protein>
<dbReference type="EMBL" id="LT594324">
    <property type="protein sequence ID" value="SBT49088.1"/>
    <property type="molecule type" value="Genomic_DNA"/>
</dbReference>
<dbReference type="InterPro" id="IPR047057">
    <property type="entry name" value="MerR_fam"/>
</dbReference>
<keyword evidence="4" id="KW-1185">Reference proteome</keyword>
<dbReference type="PANTHER" id="PTHR30204:SF93">
    <property type="entry name" value="HTH MERR-TYPE DOMAIN-CONTAINING PROTEIN"/>
    <property type="match status" value="1"/>
</dbReference>
<reference evidence="3 4" key="1">
    <citation type="submission" date="2016-06" db="EMBL/GenBank/DDBJ databases">
        <authorList>
            <person name="Kjaerup R.B."/>
            <person name="Dalgaard T.S."/>
            <person name="Juul-Madsen H.R."/>
        </authorList>
    </citation>
    <scope>NUCLEOTIDE SEQUENCE [LARGE SCALE GENOMIC DNA]</scope>
    <source>
        <strain evidence="3 4">DSM 45248</strain>
    </source>
</reference>
<dbReference type="GO" id="GO:0003677">
    <property type="term" value="F:DNA binding"/>
    <property type="evidence" value="ECO:0007669"/>
    <property type="project" value="UniProtKB-KW"/>
</dbReference>
<proteinExistence type="predicted"/>
<evidence type="ECO:0000313" key="4">
    <source>
        <dbReference type="Proteomes" id="UP000198765"/>
    </source>
</evidence>
<name>A0A1A8ZYW6_9ACTN</name>
<keyword evidence="1 3" id="KW-0238">DNA-binding</keyword>
<dbReference type="PANTHER" id="PTHR30204">
    <property type="entry name" value="REDOX-CYCLING DRUG-SENSING TRANSCRIPTIONAL ACTIVATOR SOXR"/>
    <property type="match status" value="1"/>
</dbReference>
<organism evidence="3 4">
    <name type="scientific">Micromonospora narathiwatensis</name>
    <dbReference type="NCBI Taxonomy" id="299146"/>
    <lineage>
        <taxon>Bacteria</taxon>
        <taxon>Bacillati</taxon>
        <taxon>Actinomycetota</taxon>
        <taxon>Actinomycetes</taxon>
        <taxon>Micromonosporales</taxon>
        <taxon>Micromonosporaceae</taxon>
        <taxon>Micromonospora</taxon>
    </lineage>
</organism>
<accession>A0A1A8ZYW6</accession>
<dbReference type="Proteomes" id="UP000198765">
    <property type="component" value="Chromosome I"/>
</dbReference>
<dbReference type="Pfam" id="PF13411">
    <property type="entry name" value="MerR_1"/>
    <property type="match status" value="1"/>
</dbReference>
<dbReference type="PROSITE" id="PS50937">
    <property type="entry name" value="HTH_MERR_2"/>
    <property type="match status" value="1"/>
</dbReference>
<dbReference type="Gene3D" id="1.10.1660.10">
    <property type="match status" value="1"/>
</dbReference>
<dbReference type="SMART" id="SM00422">
    <property type="entry name" value="HTH_MERR"/>
    <property type="match status" value="1"/>
</dbReference>
<dbReference type="PRINTS" id="PR00040">
    <property type="entry name" value="HTHMERR"/>
</dbReference>
<sequence length="306" mass="33161">MAVDDRMFTIGQLAHRAGLPVRTIRFWSDEGLLPPTVRSAGGHRLYDAAAVARLELLRTLRELGIGLEPARAILDRQATVTEVAAAHVRALDAEIRALRLHRAVLRSITRRGGTTEELRLVNDLARLSARERQRIIDDFVAEVFAGLPGDAPGAGLADAMRALPAELPDEPTDAEVDAWVELATLVQDPAFRRRVREMAVAGASGDQPPPEPLPSVEPAREAVAAGIAPDSPAGREVLDRIVDPACSDADRRALAARLATFTDQRVERYWQLVGVLRRQPPFPAAVPAMEWLIAALRARPEAPAAG</sequence>
<dbReference type="SUPFAM" id="SSF46955">
    <property type="entry name" value="Putative DNA-binding domain"/>
    <property type="match status" value="1"/>
</dbReference>